<evidence type="ECO:0000313" key="3">
    <source>
        <dbReference type="EMBL" id="CAH3149199.1"/>
    </source>
</evidence>
<dbReference type="SMART" id="SM00392">
    <property type="entry name" value="PROF"/>
    <property type="match status" value="1"/>
</dbReference>
<comment type="caution">
    <text evidence="3">The sequence shown here is derived from an EMBL/GenBank/DDBJ whole genome shotgun (WGS) entry which is preliminary data.</text>
</comment>
<dbReference type="SUPFAM" id="SSF55770">
    <property type="entry name" value="Profilin (actin-binding protein)"/>
    <property type="match status" value="1"/>
</dbReference>
<dbReference type="CDD" id="cd00148">
    <property type="entry name" value="PROF"/>
    <property type="match status" value="1"/>
</dbReference>
<keyword evidence="2" id="KW-0009">Actin-binding</keyword>
<evidence type="ECO:0000313" key="4">
    <source>
        <dbReference type="Proteomes" id="UP001159427"/>
    </source>
</evidence>
<accession>A0ABN8PS08</accession>
<proteinExistence type="inferred from homology"/>
<evidence type="ECO:0000256" key="1">
    <source>
        <dbReference type="ARBA" id="ARBA00010058"/>
    </source>
</evidence>
<dbReference type="InterPro" id="IPR036140">
    <property type="entry name" value="PFN_sf"/>
</dbReference>
<organism evidence="3 4">
    <name type="scientific">Porites evermanni</name>
    <dbReference type="NCBI Taxonomy" id="104178"/>
    <lineage>
        <taxon>Eukaryota</taxon>
        <taxon>Metazoa</taxon>
        <taxon>Cnidaria</taxon>
        <taxon>Anthozoa</taxon>
        <taxon>Hexacorallia</taxon>
        <taxon>Scleractinia</taxon>
        <taxon>Fungiina</taxon>
        <taxon>Poritidae</taxon>
        <taxon>Porites</taxon>
    </lineage>
</organism>
<comment type="similarity">
    <text evidence="1 2">Belongs to the profilin family.</text>
</comment>
<dbReference type="PRINTS" id="PR00392">
    <property type="entry name" value="PROFILIN"/>
</dbReference>
<gene>
    <name evidence="3" type="ORF">PEVE_00044831</name>
</gene>
<dbReference type="Gene3D" id="3.30.450.30">
    <property type="entry name" value="Dynein light chain 2a, cytoplasmic"/>
    <property type="match status" value="1"/>
</dbReference>
<dbReference type="Pfam" id="PF00235">
    <property type="entry name" value="Profilin"/>
    <property type="match status" value="1"/>
</dbReference>
<reference evidence="3 4" key="1">
    <citation type="submission" date="2022-05" db="EMBL/GenBank/DDBJ databases">
        <authorList>
            <consortium name="Genoscope - CEA"/>
            <person name="William W."/>
        </authorList>
    </citation>
    <scope>NUCLEOTIDE SEQUENCE [LARGE SCALE GENOMIC DNA]</scope>
</reference>
<keyword evidence="4" id="KW-1185">Reference proteome</keyword>
<dbReference type="PANTHER" id="PTHR11604:SF10">
    <property type="entry name" value="PROFILIN"/>
    <property type="match status" value="1"/>
</dbReference>
<dbReference type="EMBL" id="CALNXI010000966">
    <property type="protein sequence ID" value="CAH3149199.1"/>
    <property type="molecule type" value="Genomic_DNA"/>
</dbReference>
<dbReference type="PANTHER" id="PTHR11604">
    <property type="entry name" value="PROFILIN"/>
    <property type="match status" value="1"/>
</dbReference>
<dbReference type="InterPro" id="IPR005455">
    <property type="entry name" value="PFN_euk"/>
</dbReference>
<protein>
    <recommendedName>
        <fullName evidence="2">Profilin</fullName>
    </recommendedName>
</protein>
<sequence length="162" mass="17496">MYYDLDDPDTNAHQFVHKGFLEMSWDSYIDNLIAQSKDSSGMAHIDRACIIGLDGGGVWNSPSHPKALKLQGSEGVNIARCLKSKDFTAFMSSGVHAEGTGYQFLRVLDDKLVLAKKKESGALCIQATMTAVVIGHCPEGGQQGNTNKAVGIIGDYLESLNM</sequence>
<evidence type="ECO:0000256" key="2">
    <source>
        <dbReference type="RuleBase" id="RU003909"/>
    </source>
</evidence>
<name>A0ABN8PS08_9CNID</name>
<dbReference type="Proteomes" id="UP001159427">
    <property type="component" value="Unassembled WGS sequence"/>
</dbReference>
<dbReference type="InterPro" id="IPR048278">
    <property type="entry name" value="PFN"/>
</dbReference>